<protein>
    <submittedName>
        <fullName evidence="1">Uncharacterized protein</fullName>
    </submittedName>
</protein>
<reference evidence="2" key="1">
    <citation type="submission" date="2015-05" db="EMBL/GenBank/DDBJ databases">
        <authorList>
            <person name="Fogelqvist Johan"/>
        </authorList>
    </citation>
    <scope>NUCLEOTIDE SEQUENCE [LARGE SCALE GENOMIC DNA]</scope>
</reference>
<evidence type="ECO:0000313" key="2">
    <source>
        <dbReference type="Proteomes" id="UP000045706"/>
    </source>
</evidence>
<proteinExistence type="predicted"/>
<name>A0A0G4NAV2_VERLO</name>
<organism evidence="1 2">
    <name type="scientific">Verticillium longisporum</name>
    <name type="common">Verticillium dahliae var. longisporum</name>
    <dbReference type="NCBI Taxonomy" id="100787"/>
    <lineage>
        <taxon>Eukaryota</taxon>
        <taxon>Fungi</taxon>
        <taxon>Dikarya</taxon>
        <taxon>Ascomycota</taxon>
        <taxon>Pezizomycotina</taxon>
        <taxon>Sordariomycetes</taxon>
        <taxon>Hypocreomycetidae</taxon>
        <taxon>Glomerellales</taxon>
        <taxon>Plectosphaerellaceae</taxon>
        <taxon>Verticillium</taxon>
    </lineage>
</organism>
<dbReference type="EMBL" id="CVQI01033284">
    <property type="protein sequence ID" value="CRK43440.1"/>
    <property type="molecule type" value="Genomic_DNA"/>
</dbReference>
<feature type="non-terminal residue" evidence="1">
    <location>
        <position position="1"/>
    </location>
</feature>
<sequence>RTCEQLPSCKGQWLRWRWRHGRYRRHPGTVQQGGS</sequence>
<accession>A0A0G4NAV2</accession>
<dbReference type="AlphaFoldDB" id="A0A0G4NAV2"/>
<dbReference type="Proteomes" id="UP000045706">
    <property type="component" value="Unassembled WGS sequence"/>
</dbReference>
<evidence type="ECO:0000313" key="1">
    <source>
        <dbReference type="EMBL" id="CRK43440.1"/>
    </source>
</evidence>
<gene>
    <name evidence="1" type="ORF">BN1723_019185</name>
</gene>